<dbReference type="Proteomes" id="UP000552038">
    <property type="component" value="Unassembled WGS sequence"/>
</dbReference>
<evidence type="ECO:0000313" key="3">
    <source>
        <dbReference type="Proteomes" id="UP000552038"/>
    </source>
</evidence>
<dbReference type="Pfam" id="PF04230">
    <property type="entry name" value="PS_pyruv_trans"/>
    <property type="match status" value="1"/>
</dbReference>
<evidence type="ECO:0000259" key="1">
    <source>
        <dbReference type="Pfam" id="PF04230"/>
    </source>
</evidence>
<accession>A0AAP7A5L2</accession>
<organism evidence="2 3">
    <name type="scientific">Paenibacillus alvei</name>
    <name type="common">Bacillus alvei</name>
    <dbReference type="NCBI Taxonomy" id="44250"/>
    <lineage>
        <taxon>Bacteria</taxon>
        <taxon>Bacillati</taxon>
        <taxon>Bacillota</taxon>
        <taxon>Bacilli</taxon>
        <taxon>Bacillales</taxon>
        <taxon>Paenibacillaceae</taxon>
        <taxon>Paenibacillus</taxon>
    </lineage>
</organism>
<dbReference type="EMBL" id="JABFOR010000044">
    <property type="protein sequence ID" value="NOJ73393.1"/>
    <property type="molecule type" value="Genomic_DNA"/>
</dbReference>
<dbReference type="SUPFAM" id="SSF53756">
    <property type="entry name" value="UDP-Glycosyltransferase/glycogen phosphorylase"/>
    <property type="match status" value="1"/>
</dbReference>
<sequence length="363" mass="39936">MSRVLYLAEIGYKNAGDQVMWDIFQRHFRNNLASDRFRVAGRQAAGTALSAFDSVVLGGGSLVAPAYLAKLEEARQGNIPYYIWGSGVDKWVTRAGLDAMLNGSPLPAAFTAQAKDFKVADIFRNAHFAAVRGPLSQAFLQAAGVEAENIAVSGDPALLLTPQDAKFASDKLPLPGGGPYIGINWGTAMNQIFGKDEAFVEDELAAAAKRWIQQGYSILLFVMWPKDIPASRRLMNKIGDANRVRLLETVDPYEVMGIIGQCKFTVDLKLHAAVLSAVMRIPFIALGYRFKVFDFAASIDAIRYVISTDSPTLAQELLYAANHIQENYTQTVNSLDKQLTAYQKARMLAEPFFRRLKKEAGTN</sequence>
<evidence type="ECO:0000313" key="2">
    <source>
        <dbReference type="EMBL" id="NOJ73393.1"/>
    </source>
</evidence>
<protein>
    <submittedName>
        <fullName evidence="2">Polysaccharide pyruvyl transferase family protein</fullName>
    </submittedName>
</protein>
<dbReference type="PANTHER" id="PTHR36836">
    <property type="entry name" value="COLANIC ACID BIOSYNTHESIS PROTEIN WCAK"/>
    <property type="match status" value="1"/>
</dbReference>
<dbReference type="AlphaFoldDB" id="A0AAP7A5L2"/>
<dbReference type="Gene3D" id="3.40.50.2000">
    <property type="entry name" value="Glycogen Phosphorylase B"/>
    <property type="match status" value="1"/>
</dbReference>
<keyword evidence="2" id="KW-0808">Transferase</keyword>
<reference evidence="2 3" key="1">
    <citation type="submission" date="2020-05" db="EMBL/GenBank/DDBJ databases">
        <title>Whole genome sequencing and identification of novel metabolites from Paenibacillus alvei strain JR949.</title>
        <authorList>
            <person name="Rajendhran J."/>
            <person name="Sree Pranav P."/>
            <person name="Mahalakshmi B."/>
            <person name="Karthikeyan R."/>
        </authorList>
    </citation>
    <scope>NUCLEOTIDE SEQUENCE [LARGE SCALE GENOMIC DNA]</scope>
    <source>
        <strain evidence="2 3">JR949</strain>
    </source>
</reference>
<name>A0AAP7A5L2_PAEAL</name>
<dbReference type="InterPro" id="IPR007345">
    <property type="entry name" value="Polysacch_pyruvyl_Trfase"/>
</dbReference>
<dbReference type="RefSeq" id="WP_171419073.1">
    <property type="nucleotide sequence ID" value="NZ_JABFOR010000044.1"/>
</dbReference>
<gene>
    <name evidence="2" type="ORF">HMI46_22985</name>
</gene>
<comment type="caution">
    <text evidence="2">The sequence shown here is derived from an EMBL/GenBank/DDBJ whole genome shotgun (WGS) entry which is preliminary data.</text>
</comment>
<proteinExistence type="predicted"/>
<feature type="domain" description="Polysaccharide pyruvyl transferase" evidence="1">
    <location>
        <begin position="14"/>
        <end position="288"/>
    </location>
</feature>
<dbReference type="GO" id="GO:0016740">
    <property type="term" value="F:transferase activity"/>
    <property type="evidence" value="ECO:0007669"/>
    <property type="project" value="UniProtKB-KW"/>
</dbReference>
<dbReference type="PANTHER" id="PTHR36836:SF1">
    <property type="entry name" value="COLANIC ACID BIOSYNTHESIS PROTEIN WCAK"/>
    <property type="match status" value="1"/>
</dbReference>